<organism evidence="1 2">
    <name type="scientific">Tetrapyrgos nigripes</name>
    <dbReference type="NCBI Taxonomy" id="182062"/>
    <lineage>
        <taxon>Eukaryota</taxon>
        <taxon>Fungi</taxon>
        <taxon>Dikarya</taxon>
        <taxon>Basidiomycota</taxon>
        <taxon>Agaricomycotina</taxon>
        <taxon>Agaricomycetes</taxon>
        <taxon>Agaricomycetidae</taxon>
        <taxon>Agaricales</taxon>
        <taxon>Marasmiineae</taxon>
        <taxon>Marasmiaceae</taxon>
        <taxon>Tetrapyrgos</taxon>
    </lineage>
</organism>
<sequence length="204" mass="20788">MVSASSLKINNKCDQYVAPSQCTSGQLTLFPHLAPSPFKSPSQAGPSLMSLFLLAKLLAATRANKAMSRAEVNFTPGNSAVAAFINLSNMFGYSVATELTGSGCADYVCNIASGCPVSGPGGSCVSPCCKDFDSCQGASSCPAGGRGDVGGGPGPQANFYKGACPNSYAWGDQDSDEPTQNLGGYCKGDDIEVTLCPGKPSSKL</sequence>
<dbReference type="SUPFAM" id="SSF49870">
    <property type="entry name" value="Osmotin, thaumatin-like protein"/>
    <property type="match status" value="1"/>
</dbReference>
<keyword evidence="2" id="KW-1185">Reference proteome</keyword>
<dbReference type="Gene3D" id="2.60.110.10">
    <property type="entry name" value="Thaumatin"/>
    <property type="match status" value="1"/>
</dbReference>
<dbReference type="Proteomes" id="UP000559256">
    <property type="component" value="Unassembled WGS sequence"/>
</dbReference>
<dbReference type="EMBL" id="JAACJM010000137">
    <property type="protein sequence ID" value="KAF5343622.1"/>
    <property type="molecule type" value="Genomic_DNA"/>
</dbReference>
<evidence type="ECO:0000313" key="2">
    <source>
        <dbReference type="Proteomes" id="UP000559256"/>
    </source>
</evidence>
<dbReference type="OrthoDB" id="430315at2759"/>
<dbReference type="InterPro" id="IPR037176">
    <property type="entry name" value="Osmotin/thaumatin-like_sf"/>
</dbReference>
<dbReference type="AlphaFoldDB" id="A0A8H5CKT0"/>
<name>A0A8H5CKT0_9AGAR</name>
<accession>A0A8H5CKT0</accession>
<evidence type="ECO:0000313" key="1">
    <source>
        <dbReference type="EMBL" id="KAF5343622.1"/>
    </source>
</evidence>
<comment type="caution">
    <text evidence="1">The sequence shown here is derived from an EMBL/GenBank/DDBJ whole genome shotgun (WGS) entry which is preliminary data.</text>
</comment>
<reference evidence="1 2" key="1">
    <citation type="journal article" date="2020" name="ISME J.">
        <title>Uncovering the hidden diversity of litter-decomposition mechanisms in mushroom-forming fungi.</title>
        <authorList>
            <person name="Floudas D."/>
            <person name="Bentzer J."/>
            <person name="Ahren D."/>
            <person name="Johansson T."/>
            <person name="Persson P."/>
            <person name="Tunlid A."/>
        </authorList>
    </citation>
    <scope>NUCLEOTIDE SEQUENCE [LARGE SCALE GENOMIC DNA]</scope>
    <source>
        <strain evidence="1 2">CBS 291.85</strain>
    </source>
</reference>
<protein>
    <submittedName>
        <fullName evidence="1">Uncharacterized protein</fullName>
    </submittedName>
</protein>
<gene>
    <name evidence="1" type="ORF">D9758_015424</name>
</gene>
<proteinExistence type="predicted"/>